<accession>A0A497JHY2</accession>
<dbReference type="PANTHER" id="PTHR30399">
    <property type="entry name" value="UNCHARACTERIZED PROTEIN YGJP"/>
    <property type="match status" value="1"/>
</dbReference>
<comment type="caution">
    <text evidence="2">The sequence shown here is derived from an EMBL/GenBank/DDBJ whole genome shotgun (WGS) entry which is preliminary data.</text>
</comment>
<dbReference type="PANTHER" id="PTHR30399:SF1">
    <property type="entry name" value="UTP PYROPHOSPHATASE"/>
    <property type="match status" value="1"/>
</dbReference>
<evidence type="ECO:0000313" key="3">
    <source>
        <dbReference type="Proteomes" id="UP000277633"/>
    </source>
</evidence>
<feature type="domain" description="YgjP-like metallopeptidase" evidence="1">
    <location>
        <begin position="32"/>
        <end position="225"/>
    </location>
</feature>
<name>A0A497JHY2_9ARCH</name>
<reference evidence="2 3" key="1">
    <citation type="submission" date="2018-06" db="EMBL/GenBank/DDBJ databases">
        <title>Extensive metabolic versatility and redundancy in microbially diverse, dynamic hydrothermal sediments.</title>
        <authorList>
            <person name="Dombrowski N."/>
            <person name="Teske A."/>
            <person name="Baker B.J."/>
        </authorList>
    </citation>
    <scope>NUCLEOTIDE SEQUENCE [LARGE SCALE GENOMIC DNA]</scope>
    <source>
        <strain evidence="2">B9_G13</strain>
    </source>
</reference>
<sequence>MAAVKDLPEKSSILIDSREIQYFIRKSKRAKHLLLHIDCNAALEVVVPFRRKITLKQIEKFLLEKRCWILRNLQKAEEIARKASRRRNFLLFLGREVPIEIIESKRKRATAIPRTGKLIVKIPIGRKELVAKAIQRFYKKHASKIITHLAEKKAREMNVSFSYISVRSQKTLWGSCSPRKVLSFNWRLIAAPQAVVEYIIVHELAHLKHRNHSKAFWRTVQKYCP</sequence>
<dbReference type="InterPro" id="IPR053136">
    <property type="entry name" value="UTP_pyrophosphatase-like"/>
</dbReference>
<feature type="non-terminal residue" evidence="2">
    <location>
        <position position="225"/>
    </location>
</feature>
<dbReference type="EMBL" id="QMWO01000107">
    <property type="protein sequence ID" value="RLG68970.1"/>
    <property type="molecule type" value="Genomic_DNA"/>
</dbReference>
<evidence type="ECO:0000313" key="2">
    <source>
        <dbReference type="EMBL" id="RLG68970.1"/>
    </source>
</evidence>
<dbReference type="AlphaFoldDB" id="A0A497JHY2"/>
<dbReference type="Proteomes" id="UP000277633">
    <property type="component" value="Unassembled WGS sequence"/>
</dbReference>
<dbReference type="Gene3D" id="3.30.2010.10">
    <property type="entry name" value="Metalloproteases ('zincins'), catalytic domain"/>
    <property type="match status" value="1"/>
</dbReference>
<gene>
    <name evidence="2" type="ORF">DRO07_02870</name>
</gene>
<dbReference type="CDD" id="cd07344">
    <property type="entry name" value="M48_yhfN_like"/>
    <property type="match status" value="1"/>
</dbReference>
<protein>
    <recommendedName>
        <fullName evidence="1">YgjP-like metallopeptidase domain-containing protein</fullName>
    </recommendedName>
</protein>
<organism evidence="2 3">
    <name type="scientific">Candidatus Iainarchaeum sp</name>
    <dbReference type="NCBI Taxonomy" id="3101447"/>
    <lineage>
        <taxon>Archaea</taxon>
        <taxon>Candidatus Iainarchaeota</taxon>
        <taxon>Candidatus Iainarchaeia</taxon>
        <taxon>Candidatus Iainarchaeales</taxon>
        <taxon>Candidatus Iainarchaeaceae</taxon>
        <taxon>Candidatus Iainarchaeum</taxon>
    </lineage>
</organism>
<evidence type="ECO:0000259" key="1">
    <source>
        <dbReference type="Pfam" id="PF01863"/>
    </source>
</evidence>
<dbReference type="InterPro" id="IPR002725">
    <property type="entry name" value="YgjP-like_metallopeptidase"/>
</dbReference>
<proteinExistence type="predicted"/>
<dbReference type="Pfam" id="PF01863">
    <property type="entry name" value="YgjP-like"/>
    <property type="match status" value="1"/>
</dbReference>